<dbReference type="Gene3D" id="3.90.550.10">
    <property type="entry name" value="Spore Coat Polysaccharide Biosynthesis Protein SpsA, Chain A"/>
    <property type="match status" value="1"/>
</dbReference>
<evidence type="ECO:0000313" key="2">
    <source>
        <dbReference type="EMBL" id="WPH00508.1"/>
    </source>
</evidence>
<organism evidence="2 3">
    <name type="scientific">Acrodontium crateriforme</name>
    <dbReference type="NCBI Taxonomy" id="150365"/>
    <lineage>
        <taxon>Eukaryota</taxon>
        <taxon>Fungi</taxon>
        <taxon>Dikarya</taxon>
        <taxon>Ascomycota</taxon>
        <taxon>Pezizomycotina</taxon>
        <taxon>Dothideomycetes</taxon>
        <taxon>Dothideomycetidae</taxon>
        <taxon>Mycosphaerellales</taxon>
        <taxon>Teratosphaeriaceae</taxon>
        <taxon>Acrodontium</taxon>
    </lineage>
</organism>
<evidence type="ECO:0008006" key="4">
    <source>
        <dbReference type="Google" id="ProtNLM"/>
    </source>
</evidence>
<dbReference type="EMBL" id="CP138583">
    <property type="protein sequence ID" value="WPH00508.1"/>
    <property type="molecule type" value="Genomic_DNA"/>
</dbReference>
<accession>A0AAQ3RBS1</accession>
<keyword evidence="1" id="KW-0472">Membrane</keyword>
<dbReference type="InterPro" id="IPR029044">
    <property type="entry name" value="Nucleotide-diphossugar_trans"/>
</dbReference>
<dbReference type="InterPro" id="IPR050587">
    <property type="entry name" value="GNT1/Glycosyltrans_8"/>
</dbReference>
<name>A0AAQ3RBS1_9PEZI</name>
<dbReference type="Proteomes" id="UP001303373">
    <property type="component" value="Chromosome 4"/>
</dbReference>
<reference evidence="2 3" key="1">
    <citation type="submission" date="2023-11" db="EMBL/GenBank/DDBJ databases">
        <title>An acidophilic fungus is an integral part of prey digestion in a carnivorous sundew plant.</title>
        <authorList>
            <person name="Tsai I.J."/>
        </authorList>
    </citation>
    <scope>NUCLEOTIDE SEQUENCE [LARGE SCALE GENOMIC DNA]</scope>
    <source>
        <strain evidence="2">169a</strain>
    </source>
</reference>
<keyword evidence="3" id="KW-1185">Reference proteome</keyword>
<keyword evidence="1" id="KW-0812">Transmembrane</keyword>
<dbReference type="AlphaFoldDB" id="A0AAQ3RBS1"/>
<keyword evidence="1" id="KW-1133">Transmembrane helix</keyword>
<feature type="transmembrane region" description="Helical" evidence="1">
    <location>
        <begin position="49"/>
        <end position="66"/>
    </location>
</feature>
<proteinExistence type="predicted"/>
<gene>
    <name evidence="2" type="ORF">R9X50_00333700</name>
</gene>
<dbReference type="PANTHER" id="PTHR11183">
    <property type="entry name" value="GLYCOGENIN SUBFAMILY MEMBER"/>
    <property type="match status" value="1"/>
</dbReference>
<sequence length="405" mass="47164">MHTMTSRFSAPSGELKWRKDFDTVDDQLHDMHHRDDDGIQWPKFRRSKTLPVLGVFVVVLIMWKIWPAKTSLDWSRYAYVQYATDEHNLCNALMVFEALERHGSKADRVLLHHPEWATRAEGGVDHNSDILTRAERNYRVKLKAVQVLDSRGDVSKAVLNGQPSTWDTSVTKLRAFELTEYERVIMLDSDITLLDKIDELFLLPKTPMAAPRAYWMNTAPRPQPLTSLLMVLEPNKAEFSTMVDTMRLWHFEDSDRNVTGMYDMELVNNRFAPSALVLPHRPYALLTAEFRNKDHYAYLGTANGPHTVKQAWNAEQVLAEAKLIHFSDWPLPKPWMMWPEEGLLEMQPDCESSRQQCPERDIWKQLYIEFRERRKKVCRTLPIEAPNWMEWKVAVGASEAPQESE</sequence>
<evidence type="ECO:0000313" key="3">
    <source>
        <dbReference type="Proteomes" id="UP001303373"/>
    </source>
</evidence>
<evidence type="ECO:0000256" key="1">
    <source>
        <dbReference type="SAM" id="Phobius"/>
    </source>
</evidence>
<dbReference type="SUPFAM" id="SSF53448">
    <property type="entry name" value="Nucleotide-diphospho-sugar transferases"/>
    <property type="match status" value="1"/>
</dbReference>
<protein>
    <recommendedName>
        <fullName evidence="4">Nucleotide-diphospho-sugar transferase</fullName>
    </recommendedName>
</protein>